<keyword evidence="2" id="KW-1185">Reference proteome</keyword>
<name>A0ABT8DFD8_9RHOB</name>
<dbReference type="RefSeq" id="WP_377731749.1">
    <property type="nucleotide sequence ID" value="NZ_JBHSVP010000004.1"/>
</dbReference>
<dbReference type="EMBL" id="JAUFRC010000004">
    <property type="protein sequence ID" value="MDN3714368.1"/>
    <property type="molecule type" value="Genomic_DNA"/>
</dbReference>
<protein>
    <submittedName>
        <fullName evidence="1">Uncharacterized protein</fullName>
    </submittedName>
</protein>
<sequence length="140" mass="16083">MDFVEFQPMKRLQITVTEWPVHCKHFMRLLEMRDRNRKKKARRMIEQECFTPTQLQYFSNKFTDSRSLAASIPGGKVDSLPTGHVDFLGKARLVELGHNIALQSAWANAPVSFRTELASVGGQLTLFLFVVTTLQTRNQQ</sequence>
<dbReference type="Proteomes" id="UP001243846">
    <property type="component" value="Unassembled WGS sequence"/>
</dbReference>
<accession>A0ABT8DFD8</accession>
<gene>
    <name evidence="1" type="ORF">QWZ10_25785</name>
</gene>
<evidence type="ECO:0000313" key="2">
    <source>
        <dbReference type="Proteomes" id="UP001243846"/>
    </source>
</evidence>
<organism evidence="1 2">
    <name type="scientific">Paracoccus cavernae</name>
    <dbReference type="NCBI Taxonomy" id="1571207"/>
    <lineage>
        <taxon>Bacteria</taxon>
        <taxon>Pseudomonadati</taxon>
        <taxon>Pseudomonadota</taxon>
        <taxon>Alphaproteobacteria</taxon>
        <taxon>Rhodobacterales</taxon>
        <taxon>Paracoccaceae</taxon>
        <taxon>Paracoccus</taxon>
    </lineage>
</organism>
<reference evidence="2" key="1">
    <citation type="journal article" date="2019" name="Int. J. Syst. Evol. Microbiol.">
        <title>The Global Catalogue of Microorganisms (GCM) 10K type strain sequencing project: providing services to taxonomists for standard genome sequencing and annotation.</title>
        <authorList>
            <consortium name="The Broad Institute Genomics Platform"/>
            <consortium name="The Broad Institute Genome Sequencing Center for Infectious Disease"/>
            <person name="Wu L."/>
            <person name="Ma J."/>
        </authorList>
    </citation>
    <scope>NUCLEOTIDE SEQUENCE [LARGE SCALE GENOMIC DNA]</scope>
    <source>
        <strain evidence="2">CECT 8482</strain>
    </source>
</reference>
<evidence type="ECO:0000313" key="1">
    <source>
        <dbReference type="EMBL" id="MDN3714368.1"/>
    </source>
</evidence>
<comment type="caution">
    <text evidence="1">The sequence shown here is derived from an EMBL/GenBank/DDBJ whole genome shotgun (WGS) entry which is preliminary data.</text>
</comment>
<proteinExistence type="predicted"/>